<name>A0A813AI13_9DINO</name>
<feature type="compositionally biased region" description="Basic residues" evidence="1">
    <location>
        <begin position="48"/>
        <end position="58"/>
    </location>
</feature>
<feature type="compositionally biased region" description="Polar residues" evidence="1">
    <location>
        <begin position="1"/>
        <end position="22"/>
    </location>
</feature>
<reference evidence="2" key="1">
    <citation type="submission" date="2021-02" db="EMBL/GenBank/DDBJ databases">
        <authorList>
            <person name="Dougan E. K."/>
            <person name="Rhodes N."/>
            <person name="Thang M."/>
            <person name="Chan C."/>
        </authorList>
    </citation>
    <scope>NUCLEOTIDE SEQUENCE</scope>
</reference>
<proteinExistence type="predicted"/>
<evidence type="ECO:0000313" key="3">
    <source>
        <dbReference type="Proteomes" id="UP000601435"/>
    </source>
</evidence>
<feature type="compositionally biased region" description="Low complexity" evidence="1">
    <location>
        <begin position="29"/>
        <end position="40"/>
    </location>
</feature>
<dbReference type="AlphaFoldDB" id="A0A813AI13"/>
<evidence type="ECO:0000256" key="1">
    <source>
        <dbReference type="SAM" id="MobiDB-lite"/>
    </source>
</evidence>
<dbReference type="Proteomes" id="UP000601435">
    <property type="component" value="Unassembled WGS sequence"/>
</dbReference>
<organism evidence="2 3">
    <name type="scientific">Symbiodinium necroappetens</name>
    <dbReference type="NCBI Taxonomy" id="1628268"/>
    <lineage>
        <taxon>Eukaryota</taxon>
        <taxon>Sar</taxon>
        <taxon>Alveolata</taxon>
        <taxon>Dinophyceae</taxon>
        <taxon>Suessiales</taxon>
        <taxon>Symbiodiniaceae</taxon>
        <taxon>Symbiodinium</taxon>
    </lineage>
</organism>
<gene>
    <name evidence="2" type="ORF">SNEC2469_LOCUS28006</name>
</gene>
<evidence type="ECO:0000313" key="2">
    <source>
        <dbReference type="EMBL" id="CAE7869322.1"/>
    </source>
</evidence>
<dbReference type="OrthoDB" id="430971at2759"/>
<keyword evidence="3" id="KW-1185">Reference proteome</keyword>
<sequence length="121" mass="13332">DMQSTQEEASRTLTSTAPATGTSKEESGSDGSESLNGSLSKLVEDRGRRKQVRERHHGPALSWSLQEQRMQRSPVNLGDIGRLSESFHERMDVTQKEYLADGLRTRAGSEQCDVIGRLVGS</sequence>
<dbReference type="EMBL" id="CAJNJA010060012">
    <property type="protein sequence ID" value="CAE7869322.1"/>
    <property type="molecule type" value="Genomic_DNA"/>
</dbReference>
<comment type="caution">
    <text evidence="2">The sequence shown here is derived from an EMBL/GenBank/DDBJ whole genome shotgun (WGS) entry which is preliminary data.</text>
</comment>
<feature type="non-terminal residue" evidence="2">
    <location>
        <position position="1"/>
    </location>
</feature>
<accession>A0A813AI13</accession>
<protein>
    <submittedName>
        <fullName evidence="2">Uncharacterized protein</fullName>
    </submittedName>
</protein>
<feature type="region of interest" description="Disordered" evidence="1">
    <location>
        <begin position="1"/>
        <end position="71"/>
    </location>
</feature>